<name>A0A3M7PMP9_BRAPC</name>
<protein>
    <submittedName>
        <fullName evidence="1">Uncharacterized protein</fullName>
    </submittedName>
</protein>
<reference evidence="1 2" key="1">
    <citation type="journal article" date="2018" name="Sci. Rep.">
        <title>Genomic signatures of local adaptation to the degree of environmental predictability in rotifers.</title>
        <authorList>
            <person name="Franch-Gras L."/>
            <person name="Hahn C."/>
            <person name="Garcia-Roger E.M."/>
            <person name="Carmona M.J."/>
            <person name="Serra M."/>
            <person name="Gomez A."/>
        </authorList>
    </citation>
    <scope>NUCLEOTIDE SEQUENCE [LARGE SCALE GENOMIC DNA]</scope>
    <source>
        <strain evidence="1">HYR1</strain>
    </source>
</reference>
<evidence type="ECO:0000313" key="2">
    <source>
        <dbReference type="Proteomes" id="UP000276133"/>
    </source>
</evidence>
<dbReference type="EMBL" id="REGN01009956">
    <property type="protein sequence ID" value="RNA00021.1"/>
    <property type="molecule type" value="Genomic_DNA"/>
</dbReference>
<evidence type="ECO:0000313" key="1">
    <source>
        <dbReference type="EMBL" id="RNA00021.1"/>
    </source>
</evidence>
<feature type="non-terminal residue" evidence="1">
    <location>
        <position position="1"/>
    </location>
</feature>
<accession>A0A3M7PMP9</accession>
<comment type="caution">
    <text evidence="1">The sequence shown here is derived from an EMBL/GenBank/DDBJ whole genome shotgun (WGS) entry which is preliminary data.</text>
</comment>
<dbReference type="AlphaFoldDB" id="A0A3M7PMP9"/>
<sequence length="154" mass="18347">YEINKGIVNFKYKLNKNSSFFNKLKLKRNKVSQCTMLQIFVQFVVDIHKTRNLIKKTKFVFSLSKIKTCLLSIEFEKEKKQKRIFCRPPTKLISNFKERITKNKIQYEKFVLIAMQKKLLHNLTSGTLFAIDCSLFNILTRIVKIRQEAMNYIN</sequence>
<gene>
    <name evidence="1" type="ORF">BpHYR1_018247</name>
</gene>
<proteinExistence type="predicted"/>
<organism evidence="1 2">
    <name type="scientific">Brachionus plicatilis</name>
    <name type="common">Marine rotifer</name>
    <name type="synonym">Brachionus muelleri</name>
    <dbReference type="NCBI Taxonomy" id="10195"/>
    <lineage>
        <taxon>Eukaryota</taxon>
        <taxon>Metazoa</taxon>
        <taxon>Spiralia</taxon>
        <taxon>Gnathifera</taxon>
        <taxon>Rotifera</taxon>
        <taxon>Eurotatoria</taxon>
        <taxon>Monogononta</taxon>
        <taxon>Pseudotrocha</taxon>
        <taxon>Ploima</taxon>
        <taxon>Brachionidae</taxon>
        <taxon>Brachionus</taxon>
    </lineage>
</organism>
<keyword evidence="2" id="KW-1185">Reference proteome</keyword>
<dbReference type="Proteomes" id="UP000276133">
    <property type="component" value="Unassembled WGS sequence"/>
</dbReference>